<keyword evidence="1" id="KW-0812">Transmembrane</keyword>
<organism evidence="2 3">
    <name type="scientific">Mycoplasma haemocanis (strain Illinois)</name>
    <dbReference type="NCBI Taxonomy" id="1111676"/>
    <lineage>
        <taxon>Bacteria</taxon>
        <taxon>Bacillati</taxon>
        <taxon>Mycoplasmatota</taxon>
        <taxon>Mollicutes</taxon>
        <taxon>Mycoplasmataceae</taxon>
        <taxon>Mycoplasma</taxon>
    </lineage>
</organism>
<dbReference type="Proteomes" id="UP000009135">
    <property type="component" value="Chromosome"/>
</dbReference>
<sequence>MIAFVFYFCLFASEKADSIASGFAVGSILAIPAIVLWAISMRRTIYAYRYSDKVIGLIDDSDVEKKTLLLEGKKLLKFIILCKLFAFIPLVQSVCNLVLKFKFYRNFQRTSSLFKKV</sequence>
<evidence type="ECO:0000313" key="2">
    <source>
        <dbReference type="EMBL" id="AEW45816.1"/>
    </source>
</evidence>
<feature type="transmembrane region" description="Helical" evidence="1">
    <location>
        <begin position="20"/>
        <end position="39"/>
    </location>
</feature>
<dbReference type="HOGENOM" id="CLU_2082185_0_0_14"/>
<name>H6N844_MYCHN</name>
<evidence type="ECO:0000256" key="1">
    <source>
        <dbReference type="SAM" id="Phobius"/>
    </source>
</evidence>
<reference evidence="2 3" key="1">
    <citation type="journal article" date="2012" name="J. Bacteriol.">
        <title>Complete genome sequence of Mycoplasma haemocanis strain Illinois.</title>
        <authorList>
            <person name="do Nascimento N.C."/>
            <person name="Guimaraes A.M."/>
            <person name="Santos A.P."/>
            <person name="Sanmiguel P.J."/>
            <person name="Messick J.B."/>
        </authorList>
    </citation>
    <scope>NUCLEOTIDE SEQUENCE [LARGE SCALE GENOMIC DNA]</scope>
    <source>
        <strain evidence="2 3">Illinois</strain>
    </source>
</reference>
<proteinExistence type="predicted"/>
<dbReference type="KEGG" id="mhe:MHC_04800"/>
<protein>
    <submittedName>
        <fullName evidence="2">Uncharacterized protein</fullName>
    </submittedName>
</protein>
<accession>H6N844</accession>
<dbReference type="EMBL" id="CP003199">
    <property type="protein sequence ID" value="AEW45816.1"/>
    <property type="molecule type" value="Genomic_DNA"/>
</dbReference>
<feature type="transmembrane region" description="Helical" evidence="1">
    <location>
        <begin position="75"/>
        <end position="99"/>
    </location>
</feature>
<dbReference type="AlphaFoldDB" id="H6N844"/>
<keyword evidence="1" id="KW-1133">Transmembrane helix</keyword>
<dbReference type="STRING" id="1111676.MHC_04800"/>
<keyword evidence="3" id="KW-1185">Reference proteome</keyword>
<keyword evidence="1" id="KW-0472">Membrane</keyword>
<gene>
    <name evidence="2" type="ordered locus">MHC_04800</name>
</gene>
<evidence type="ECO:0000313" key="3">
    <source>
        <dbReference type="Proteomes" id="UP000009135"/>
    </source>
</evidence>